<organism evidence="10 11">
    <name type="scientific">Candidatus Roizmanbacteria bacterium RIFCSPHIGHO2_01_FULL_39_24</name>
    <dbReference type="NCBI Taxonomy" id="1802032"/>
    <lineage>
        <taxon>Bacteria</taxon>
        <taxon>Candidatus Roizmaniibacteriota</taxon>
    </lineage>
</organism>
<keyword evidence="2 9" id="KW-0813">Transport</keyword>
<evidence type="ECO:0000256" key="7">
    <source>
        <dbReference type="ARBA" id="ARBA00023010"/>
    </source>
</evidence>
<dbReference type="EMBL" id="MFZH01000040">
    <property type="protein sequence ID" value="OGK17646.1"/>
    <property type="molecule type" value="Genomic_DNA"/>
</dbReference>
<dbReference type="GO" id="GO:0065002">
    <property type="term" value="P:intracellular protein transmembrane transport"/>
    <property type="evidence" value="ECO:0007669"/>
    <property type="project" value="UniProtKB-UniRule"/>
</dbReference>
<dbReference type="GO" id="GO:0005886">
    <property type="term" value="C:plasma membrane"/>
    <property type="evidence" value="ECO:0007669"/>
    <property type="project" value="UniProtKB-SubCell"/>
</dbReference>
<comment type="caution">
    <text evidence="10">The sequence shown here is derived from an EMBL/GenBank/DDBJ whole genome shotgun (WGS) entry which is preliminary data.</text>
</comment>
<comment type="subcellular location">
    <subcellularLocation>
        <location evidence="9">Cell membrane</location>
        <topology evidence="9">Single-pass membrane protein</topology>
    </subcellularLocation>
    <subcellularLocation>
        <location evidence="1">Membrane</location>
    </subcellularLocation>
</comment>
<protein>
    <recommendedName>
        <fullName evidence="9">Protein translocase subunit SecE</fullName>
    </recommendedName>
</protein>
<keyword evidence="8 9" id="KW-0472">Membrane</keyword>
<keyword evidence="7 9" id="KW-0811">Translocation</keyword>
<dbReference type="NCBIfam" id="TIGR00964">
    <property type="entry name" value="secE_bact"/>
    <property type="match status" value="1"/>
</dbReference>
<feature type="transmembrane region" description="Helical" evidence="9">
    <location>
        <begin position="28"/>
        <end position="51"/>
    </location>
</feature>
<keyword evidence="3 9" id="KW-1003">Cell membrane</keyword>
<dbReference type="InterPro" id="IPR001901">
    <property type="entry name" value="Translocase_SecE/Sec61-g"/>
</dbReference>
<gene>
    <name evidence="9" type="primary">secE</name>
    <name evidence="10" type="ORF">A2799_02825</name>
</gene>
<evidence type="ECO:0000313" key="11">
    <source>
        <dbReference type="Proteomes" id="UP000176850"/>
    </source>
</evidence>
<dbReference type="InterPro" id="IPR005807">
    <property type="entry name" value="SecE_bac"/>
</dbReference>
<evidence type="ECO:0000256" key="8">
    <source>
        <dbReference type="ARBA" id="ARBA00023136"/>
    </source>
</evidence>
<sequence>MLANNFAADVVGELKKVTWPTRKEAGRLTLAVFAICLIVGVYLGIIDVVLAKVLGILTTAQ</sequence>
<dbReference type="GO" id="GO:0043952">
    <property type="term" value="P:protein transport by the Sec complex"/>
    <property type="evidence" value="ECO:0007669"/>
    <property type="project" value="UniProtKB-UniRule"/>
</dbReference>
<comment type="subunit">
    <text evidence="9">Component of the Sec protein translocase complex. Heterotrimer consisting of SecY, SecE and SecG subunits. The heterotrimers can form oligomers, although 1 heterotrimer is thought to be able to translocate proteins. Interacts with the ribosome. Interacts with SecDF, and other proteins may be involved. Interacts with SecA.</text>
</comment>
<comment type="function">
    <text evidence="9">Essential subunit of the Sec protein translocation channel SecYEG. Clamps together the 2 halves of SecY. May contact the channel plug during translocation.</text>
</comment>
<dbReference type="GO" id="GO:0006605">
    <property type="term" value="P:protein targeting"/>
    <property type="evidence" value="ECO:0007669"/>
    <property type="project" value="UniProtKB-UniRule"/>
</dbReference>
<dbReference type="AlphaFoldDB" id="A0A1F7GFN4"/>
<evidence type="ECO:0000256" key="4">
    <source>
        <dbReference type="ARBA" id="ARBA00022692"/>
    </source>
</evidence>
<dbReference type="PANTHER" id="PTHR33910">
    <property type="entry name" value="PROTEIN TRANSLOCASE SUBUNIT SECE"/>
    <property type="match status" value="1"/>
</dbReference>
<proteinExistence type="inferred from homology"/>
<evidence type="ECO:0000313" key="10">
    <source>
        <dbReference type="EMBL" id="OGK17646.1"/>
    </source>
</evidence>
<accession>A0A1F7GFN4</accession>
<keyword evidence="6 9" id="KW-1133">Transmembrane helix</keyword>
<dbReference type="HAMAP" id="MF_00422">
    <property type="entry name" value="SecE"/>
    <property type="match status" value="1"/>
</dbReference>
<dbReference type="GO" id="GO:0009306">
    <property type="term" value="P:protein secretion"/>
    <property type="evidence" value="ECO:0007669"/>
    <property type="project" value="UniProtKB-UniRule"/>
</dbReference>
<evidence type="ECO:0000256" key="9">
    <source>
        <dbReference type="HAMAP-Rule" id="MF_00422"/>
    </source>
</evidence>
<dbReference type="InterPro" id="IPR038379">
    <property type="entry name" value="SecE_sf"/>
</dbReference>
<dbReference type="Gene3D" id="1.20.5.1030">
    <property type="entry name" value="Preprotein translocase secy subunit"/>
    <property type="match status" value="1"/>
</dbReference>
<name>A0A1F7GFN4_9BACT</name>
<dbReference type="GO" id="GO:0008320">
    <property type="term" value="F:protein transmembrane transporter activity"/>
    <property type="evidence" value="ECO:0007669"/>
    <property type="project" value="UniProtKB-UniRule"/>
</dbReference>
<comment type="similarity">
    <text evidence="9">Belongs to the SecE/SEC61-gamma family.</text>
</comment>
<dbReference type="Proteomes" id="UP000176850">
    <property type="component" value="Unassembled WGS sequence"/>
</dbReference>
<evidence type="ECO:0000256" key="5">
    <source>
        <dbReference type="ARBA" id="ARBA00022927"/>
    </source>
</evidence>
<evidence type="ECO:0000256" key="6">
    <source>
        <dbReference type="ARBA" id="ARBA00022989"/>
    </source>
</evidence>
<dbReference type="Pfam" id="PF00584">
    <property type="entry name" value="SecE"/>
    <property type="match status" value="1"/>
</dbReference>
<dbReference type="PANTHER" id="PTHR33910:SF1">
    <property type="entry name" value="PROTEIN TRANSLOCASE SUBUNIT SECE"/>
    <property type="match status" value="1"/>
</dbReference>
<reference evidence="10 11" key="1">
    <citation type="journal article" date="2016" name="Nat. Commun.">
        <title>Thousands of microbial genomes shed light on interconnected biogeochemical processes in an aquifer system.</title>
        <authorList>
            <person name="Anantharaman K."/>
            <person name="Brown C.T."/>
            <person name="Hug L.A."/>
            <person name="Sharon I."/>
            <person name="Castelle C.J."/>
            <person name="Probst A.J."/>
            <person name="Thomas B.C."/>
            <person name="Singh A."/>
            <person name="Wilkins M.J."/>
            <person name="Karaoz U."/>
            <person name="Brodie E.L."/>
            <person name="Williams K.H."/>
            <person name="Hubbard S.S."/>
            <person name="Banfield J.F."/>
        </authorList>
    </citation>
    <scope>NUCLEOTIDE SEQUENCE [LARGE SCALE GENOMIC DNA]</scope>
</reference>
<evidence type="ECO:0000256" key="1">
    <source>
        <dbReference type="ARBA" id="ARBA00004370"/>
    </source>
</evidence>
<evidence type="ECO:0000256" key="3">
    <source>
        <dbReference type="ARBA" id="ARBA00022475"/>
    </source>
</evidence>
<keyword evidence="5 9" id="KW-0653">Protein transport</keyword>
<evidence type="ECO:0000256" key="2">
    <source>
        <dbReference type="ARBA" id="ARBA00022448"/>
    </source>
</evidence>
<keyword evidence="4 9" id="KW-0812">Transmembrane</keyword>